<evidence type="ECO:0008006" key="4">
    <source>
        <dbReference type="Google" id="ProtNLM"/>
    </source>
</evidence>
<reference evidence="2 3" key="1">
    <citation type="submission" date="2015-11" db="EMBL/GenBank/DDBJ databases">
        <title>Evidence for parallel genomic evolution in an endosymbiosis of termite gut flagellates.</title>
        <authorList>
            <person name="Zheng H."/>
        </authorList>
    </citation>
    <scope>NUCLEOTIDE SEQUENCE [LARGE SCALE GENOMIC DNA]</scope>
    <source>
        <strain evidence="2 3">CET450</strain>
    </source>
</reference>
<evidence type="ECO:0000313" key="2">
    <source>
        <dbReference type="EMBL" id="OEG71663.1"/>
    </source>
</evidence>
<organism evidence="2 3">
    <name type="scientific">Endomicrobium trichonymphae</name>
    <dbReference type="NCBI Taxonomy" id="1408204"/>
    <lineage>
        <taxon>Bacteria</taxon>
        <taxon>Pseudomonadati</taxon>
        <taxon>Elusimicrobiota</taxon>
        <taxon>Endomicrobiia</taxon>
        <taxon>Endomicrobiales</taxon>
        <taxon>Endomicrobiaceae</taxon>
        <taxon>Candidatus Endomicrobiellum</taxon>
    </lineage>
</organism>
<dbReference type="AlphaFoldDB" id="A0A1E5ING2"/>
<sequence length="123" mass="13874">MKYEKFAAKVGKIGIILKSLGGRYERIDPYQFLALQLFLAITWILFAVVFESTDIFVILLFGLVCFFLLLLKIKEGAKKREELIARQLPDMADLLSIMLDAGLDFNSAAEKVINTTGTIGRRI</sequence>
<keyword evidence="3" id="KW-1185">Reference proteome</keyword>
<protein>
    <recommendedName>
        <fullName evidence="4">Type II secretion system protein GspF domain-containing protein</fullName>
    </recommendedName>
</protein>
<feature type="transmembrane region" description="Helical" evidence="1">
    <location>
        <begin position="55"/>
        <end position="73"/>
    </location>
</feature>
<feature type="transmembrane region" description="Helical" evidence="1">
    <location>
        <begin position="32"/>
        <end position="49"/>
    </location>
</feature>
<keyword evidence="1" id="KW-1133">Transmembrane helix</keyword>
<keyword evidence="1" id="KW-0472">Membrane</keyword>
<name>A0A1E5ING2_ENDTX</name>
<accession>A0A1E5ING2</accession>
<dbReference type="Proteomes" id="UP000095237">
    <property type="component" value="Unassembled WGS sequence"/>
</dbReference>
<evidence type="ECO:0000256" key="1">
    <source>
        <dbReference type="SAM" id="Phobius"/>
    </source>
</evidence>
<proteinExistence type="predicted"/>
<comment type="caution">
    <text evidence="2">The sequence shown here is derived from an EMBL/GenBank/DDBJ whole genome shotgun (WGS) entry which is preliminary data.</text>
</comment>
<gene>
    <name evidence="2" type="ORF">ATZ36_13590</name>
</gene>
<keyword evidence="1" id="KW-0812">Transmembrane</keyword>
<evidence type="ECO:0000313" key="3">
    <source>
        <dbReference type="Proteomes" id="UP000095237"/>
    </source>
</evidence>
<dbReference type="EMBL" id="LNVX01000130">
    <property type="protein sequence ID" value="OEG71663.1"/>
    <property type="molecule type" value="Genomic_DNA"/>
</dbReference>